<feature type="region of interest" description="Disordered" evidence="1">
    <location>
        <begin position="144"/>
        <end position="165"/>
    </location>
</feature>
<proteinExistence type="predicted"/>
<evidence type="ECO:0000313" key="3">
    <source>
        <dbReference type="Proteomes" id="UP000799772"/>
    </source>
</evidence>
<dbReference type="OrthoDB" id="3795722at2759"/>
<feature type="compositionally biased region" description="Basic and acidic residues" evidence="1">
    <location>
        <begin position="459"/>
        <end position="468"/>
    </location>
</feature>
<feature type="region of interest" description="Disordered" evidence="1">
    <location>
        <begin position="102"/>
        <end position="122"/>
    </location>
</feature>
<dbReference type="InterPro" id="IPR021109">
    <property type="entry name" value="Peptidase_aspartic_dom_sf"/>
</dbReference>
<dbReference type="AlphaFoldDB" id="A0A9P4M4Q4"/>
<sequence>MAICIGPVSTLGLETCVLSWTVVNLETLVGTRTAFGFGTMASSSILSITERQEGSLGDILALISPLQQAGLIDSPLVSSSLSGSRDSTHQYALDCAFPTSKGGQLGVRSRSQPQRRRGLQSSSQEGLLSLNQLLANVAFHNEQGSVRSETSQSAPGTSAGRWAKENSPYARQTMVAAPDPSIPRGHLVFTLFDSGSDVEFISKHFVEKAGLMYLVSPLASPRLIAGLGGGSIVSKEEITLNWTFSNKSPRLPIRCYLVERGLDCFDLLLGRELMFEYKILILQTPTEPKHYVDEPLSVAMADLSCAEREEQRRHERDERADMEDGFRRNRRANQRRNRNGMHLMPYQNEMAMSSAPSLSSETFSLAPTLFPGDRGIQESESNAFSSEQVKKVQGVLQKLSPKDQHIMREFFPSITIPLAIESPPKSIGHLNAETLDKDEGERPIEHLQESSNEYLGQNEKQKPLSEPKGENMVVNMANPEQLNGGLNIDVPRNANESMIPALVLPGGQRQETMNTPNGLPDETLNTKYALSPRASTFDGSTVFGSPTVAKDSVSAVKDFEEKGRSAARHHRRWKTVFVKLRV</sequence>
<dbReference type="CDD" id="cd00303">
    <property type="entry name" value="retropepsin_like"/>
    <property type="match status" value="1"/>
</dbReference>
<organism evidence="2 3">
    <name type="scientific">Rhizodiscina lignyota</name>
    <dbReference type="NCBI Taxonomy" id="1504668"/>
    <lineage>
        <taxon>Eukaryota</taxon>
        <taxon>Fungi</taxon>
        <taxon>Dikarya</taxon>
        <taxon>Ascomycota</taxon>
        <taxon>Pezizomycotina</taxon>
        <taxon>Dothideomycetes</taxon>
        <taxon>Pleosporomycetidae</taxon>
        <taxon>Aulographales</taxon>
        <taxon>Rhizodiscinaceae</taxon>
        <taxon>Rhizodiscina</taxon>
    </lineage>
</organism>
<feature type="compositionally biased region" description="Polar residues" evidence="1">
    <location>
        <begin position="144"/>
        <end position="156"/>
    </location>
</feature>
<keyword evidence="3" id="KW-1185">Reference proteome</keyword>
<comment type="caution">
    <text evidence="2">The sequence shown here is derived from an EMBL/GenBank/DDBJ whole genome shotgun (WGS) entry which is preliminary data.</text>
</comment>
<feature type="region of interest" description="Disordered" evidence="1">
    <location>
        <begin position="308"/>
        <end position="339"/>
    </location>
</feature>
<dbReference type="Proteomes" id="UP000799772">
    <property type="component" value="Unassembled WGS sequence"/>
</dbReference>
<feature type="region of interest" description="Disordered" evidence="1">
    <location>
        <begin position="449"/>
        <end position="468"/>
    </location>
</feature>
<dbReference type="EMBL" id="ML978140">
    <property type="protein sequence ID" value="KAF2093054.1"/>
    <property type="molecule type" value="Genomic_DNA"/>
</dbReference>
<accession>A0A9P4M4Q4</accession>
<feature type="compositionally biased region" description="Basic and acidic residues" evidence="1">
    <location>
        <begin position="308"/>
        <end position="327"/>
    </location>
</feature>
<reference evidence="2" key="1">
    <citation type="journal article" date="2020" name="Stud. Mycol.">
        <title>101 Dothideomycetes genomes: a test case for predicting lifestyles and emergence of pathogens.</title>
        <authorList>
            <person name="Haridas S."/>
            <person name="Albert R."/>
            <person name="Binder M."/>
            <person name="Bloem J."/>
            <person name="Labutti K."/>
            <person name="Salamov A."/>
            <person name="Andreopoulos B."/>
            <person name="Baker S."/>
            <person name="Barry K."/>
            <person name="Bills G."/>
            <person name="Bluhm B."/>
            <person name="Cannon C."/>
            <person name="Castanera R."/>
            <person name="Culley D."/>
            <person name="Daum C."/>
            <person name="Ezra D."/>
            <person name="Gonzalez J."/>
            <person name="Henrissat B."/>
            <person name="Kuo A."/>
            <person name="Liang C."/>
            <person name="Lipzen A."/>
            <person name="Lutzoni F."/>
            <person name="Magnuson J."/>
            <person name="Mondo S."/>
            <person name="Nolan M."/>
            <person name="Ohm R."/>
            <person name="Pangilinan J."/>
            <person name="Park H.-J."/>
            <person name="Ramirez L."/>
            <person name="Alfaro M."/>
            <person name="Sun H."/>
            <person name="Tritt A."/>
            <person name="Yoshinaga Y."/>
            <person name="Zwiers L.-H."/>
            <person name="Turgeon B."/>
            <person name="Goodwin S."/>
            <person name="Spatafora J."/>
            <person name="Crous P."/>
            <person name="Grigoriev I."/>
        </authorList>
    </citation>
    <scope>NUCLEOTIDE SEQUENCE</scope>
    <source>
        <strain evidence="2">CBS 133067</strain>
    </source>
</reference>
<evidence type="ECO:0000313" key="2">
    <source>
        <dbReference type="EMBL" id="KAF2093054.1"/>
    </source>
</evidence>
<dbReference type="Gene3D" id="2.40.70.10">
    <property type="entry name" value="Acid Proteases"/>
    <property type="match status" value="1"/>
</dbReference>
<evidence type="ECO:0000256" key="1">
    <source>
        <dbReference type="SAM" id="MobiDB-lite"/>
    </source>
</evidence>
<name>A0A9P4M4Q4_9PEZI</name>
<gene>
    <name evidence="2" type="ORF">NA57DRAFT_61910</name>
</gene>
<feature type="compositionally biased region" description="Basic residues" evidence="1">
    <location>
        <begin position="328"/>
        <end position="339"/>
    </location>
</feature>
<protein>
    <submittedName>
        <fullName evidence="2">Uncharacterized protein</fullName>
    </submittedName>
</protein>